<reference evidence="1 2" key="1">
    <citation type="submission" date="2016-10" db="EMBL/GenBank/DDBJ databases">
        <authorList>
            <person name="Cai Z."/>
        </authorList>
    </citation>
    <scope>NUCLEOTIDE SEQUENCE [LARGE SCALE GENOMIC DNA]</scope>
</reference>
<evidence type="ECO:0000313" key="2">
    <source>
        <dbReference type="Proteomes" id="UP000256970"/>
    </source>
</evidence>
<name>A0A383WK34_TETOB</name>
<accession>A0A383WK34</accession>
<keyword evidence="2" id="KW-1185">Reference proteome</keyword>
<protein>
    <submittedName>
        <fullName evidence="1">Uncharacterized protein</fullName>
    </submittedName>
</protein>
<dbReference type="Proteomes" id="UP000256970">
    <property type="component" value="Unassembled WGS sequence"/>
</dbReference>
<organism evidence="1 2">
    <name type="scientific">Tetradesmus obliquus</name>
    <name type="common">Green alga</name>
    <name type="synonym">Acutodesmus obliquus</name>
    <dbReference type="NCBI Taxonomy" id="3088"/>
    <lineage>
        <taxon>Eukaryota</taxon>
        <taxon>Viridiplantae</taxon>
        <taxon>Chlorophyta</taxon>
        <taxon>core chlorophytes</taxon>
        <taxon>Chlorophyceae</taxon>
        <taxon>CS clade</taxon>
        <taxon>Sphaeropleales</taxon>
        <taxon>Scenedesmaceae</taxon>
        <taxon>Tetradesmus</taxon>
    </lineage>
</organism>
<dbReference type="EMBL" id="FNXT01001295">
    <property type="protein sequence ID" value="SZX77815.1"/>
    <property type="molecule type" value="Genomic_DNA"/>
</dbReference>
<dbReference type="AlphaFoldDB" id="A0A383WK34"/>
<gene>
    <name evidence="1" type="ORF">BQ4739_LOCUS18154</name>
</gene>
<sequence length="123" mass="12975">MVQTRAQERGAPLKKEGAYNTDAYYEEIDQGFGDVGVDQEPDAARTQADDKSDPDFNVAKDEMAAANDAAAEDPATDVPLKEDVADLQAGPAEDVATAGKDGPIDVVPTSREETEAQEAFATA</sequence>
<proteinExistence type="predicted"/>
<evidence type="ECO:0000313" key="1">
    <source>
        <dbReference type="EMBL" id="SZX77815.1"/>
    </source>
</evidence>